<dbReference type="GO" id="GO:0007168">
    <property type="term" value="P:receptor guanylyl cyclase signaling pathway"/>
    <property type="evidence" value="ECO:0007669"/>
    <property type="project" value="TreeGrafter"/>
</dbReference>
<evidence type="ECO:0000256" key="2">
    <source>
        <dbReference type="ARBA" id="ARBA00022692"/>
    </source>
</evidence>
<evidence type="ECO:0000256" key="4">
    <source>
        <dbReference type="ARBA" id="ARBA00022989"/>
    </source>
</evidence>
<feature type="transmembrane region" description="Helical" evidence="8">
    <location>
        <begin position="435"/>
        <end position="456"/>
    </location>
</feature>
<protein>
    <recommendedName>
        <fullName evidence="13">Phosphodiesterase</fullName>
    </recommendedName>
</protein>
<accession>A0AAD2JKE7</accession>
<evidence type="ECO:0000256" key="7">
    <source>
        <dbReference type="SAM" id="MobiDB-lite"/>
    </source>
</evidence>
<dbReference type="PROSITE" id="PS51845">
    <property type="entry name" value="PDEASE_I_2"/>
    <property type="match status" value="1"/>
</dbReference>
<dbReference type="InterPro" id="IPR050401">
    <property type="entry name" value="Cyclic_nucleotide_synthase"/>
</dbReference>
<dbReference type="GO" id="GO:0005886">
    <property type="term" value="C:plasma membrane"/>
    <property type="evidence" value="ECO:0007669"/>
    <property type="project" value="TreeGrafter"/>
</dbReference>
<keyword evidence="3" id="KW-0547">Nucleotide-binding</keyword>
<keyword evidence="5 8" id="KW-0472">Membrane</keyword>
<dbReference type="Proteomes" id="UP001295423">
    <property type="component" value="Unassembled WGS sequence"/>
</dbReference>
<dbReference type="InterPro" id="IPR036971">
    <property type="entry name" value="PDEase_catalytic_dom_sf"/>
</dbReference>
<keyword evidence="4 8" id="KW-1133">Transmembrane helix</keyword>
<dbReference type="PANTHER" id="PTHR11920:SF335">
    <property type="entry name" value="GUANYLATE CYCLASE"/>
    <property type="match status" value="1"/>
</dbReference>
<evidence type="ECO:0008006" key="13">
    <source>
        <dbReference type="Google" id="ProtNLM"/>
    </source>
</evidence>
<evidence type="ECO:0000313" key="12">
    <source>
        <dbReference type="Proteomes" id="UP001295423"/>
    </source>
</evidence>
<dbReference type="InterPro" id="IPR002073">
    <property type="entry name" value="PDEase_catalytic_dom"/>
</dbReference>
<dbReference type="Gene3D" id="3.30.70.1230">
    <property type="entry name" value="Nucleotide cyclase"/>
    <property type="match status" value="1"/>
</dbReference>
<dbReference type="SMART" id="SM00044">
    <property type="entry name" value="CYCc"/>
    <property type="match status" value="1"/>
</dbReference>
<dbReference type="Gene3D" id="1.10.1300.10">
    <property type="entry name" value="3'5'-cyclic nucleotide phosphodiesterase, catalytic domain"/>
    <property type="match status" value="1"/>
</dbReference>
<evidence type="ECO:0000313" key="11">
    <source>
        <dbReference type="EMBL" id="CAJ1959105.1"/>
    </source>
</evidence>
<dbReference type="GO" id="GO:0035556">
    <property type="term" value="P:intracellular signal transduction"/>
    <property type="evidence" value="ECO:0007669"/>
    <property type="project" value="InterPro"/>
</dbReference>
<dbReference type="Pfam" id="PF00211">
    <property type="entry name" value="Guanylate_cyc"/>
    <property type="match status" value="1"/>
</dbReference>
<dbReference type="Pfam" id="PF00233">
    <property type="entry name" value="PDEase_I"/>
    <property type="match status" value="1"/>
</dbReference>
<evidence type="ECO:0000259" key="10">
    <source>
        <dbReference type="PROSITE" id="PS51845"/>
    </source>
</evidence>
<keyword evidence="12" id="KW-1185">Reference proteome</keyword>
<dbReference type="SUPFAM" id="SSF55073">
    <property type="entry name" value="Nucleotide cyclase"/>
    <property type="match status" value="1"/>
</dbReference>
<comment type="subcellular location">
    <subcellularLocation>
        <location evidence="1">Membrane</location>
    </subcellularLocation>
</comment>
<dbReference type="GO" id="GO:0001653">
    <property type="term" value="F:peptide receptor activity"/>
    <property type="evidence" value="ECO:0007669"/>
    <property type="project" value="TreeGrafter"/>
</dbReference>
<feature type="compositionally biased region" description="Polar residues" evidence="7">
    <location>
        <begin position="742"/>
        <end position="751"/>
    </location>
</feature>
<name>A0AAD2JKE7_9STRA</name>
<dbReference type="PROSITE" id="PS50125">
    <property type="entry name" value="GUANYLATE_CYCLASE_2"/>
    <property type="match status" value="1"/>
</dbReference>
<keyword evidence="6" id="KW-0456">Lyase</keyword>
<feature type="transmembrane region" description="Helical" evidence="8">
    <location>
        <begin position="67"/>
        <end position="88"/>
    </location>
</feature>
<organism evidence="11 12">
    <name type="scientific">Cylindrotheca closterium</name>
    <dbReference type="NCBI Taxonomy" id="2856"/>
    <lineage>
        <taxon>Eukaryota</taxon>
        <taxon>Sar</taxon>
        <taxon>Stramenopiles</taxon>
        <taxon>Ochrophyta</taxon>
        <taxon>Bacillariophyta</taxon>
        <taxon>Bacillariophyceae</taxon>
        <taxon>Bacillariophycidae</taxon>
        <taxon>Bacillariales</taxon>
        <taxon>Bacillariaceae</taxon>
        <taxon>Cylindrotheca</taxon>
    </lineage>
</organism>
<evidence type="ECO:0000256" key="6">
    <source>
        <dbReference type="ARBA" id="ARBA00023239"/>
    </source>
</evidence>
<evidence type="ECO:0000256" key="8">
    <source>
        <dbReference type="SAM" id="Phobius"/>
    </source>
</evidence>
<evidence type="ECO:0000256" key="5">
    <source>
        <dbReference type="ARBA" id="ARBA00023136"/>
    </source>
</evidence>
<dbReference type="EMBL" id="CAKOGP040001980">
    <property type="protein sequence ID" value="CAJ1959105.1"/>
    <property type="molecule type" value="Genomic_DNA"/>
</dbReference>
<evidence type="ECO:0000256" key="3">
    <source>
        <dbReference type="ARBA" id="ARBA00022741"/>
    </source>
</evidence>
<feature type="region of interest" description="Disordered" evidence="7">
    <location>
        <begin position="738"/>
        <end position="762"/>
    </location>
</feature>
<dbReference type="SUPFAM" id="SSF109604">
    <property type="entry name" value="HD-domain/PDEase-like"/>
    <property type="match status" value="1"/>
</dbReference>
<feature type="domain" description="Guanylate cyclase" evidence="9">
    <location>
        <begin position="531"/>
        <end position="665"/>
    </location>
</feature>
<gene>
    <name evidence="11" type="ORF">CYCCA115_LOCUS17529</name>
</gene>
<evidence type="ECO:0000259" key="9">
    <source>
        <dbReference type="PROSITE" id="PS50125"/>
    </source>
</evidence>
<dbReference type="GO" id="GO:0004383">
    <property type="term" value="F:guanylate cyclase activity"/>
    <property type="evidence" value="ECO:0007669"/>
    <property type="project" value="TreeGrafter"/>
</dbReference>
<dbReference type="PANTHER" id="PTHR11920">
    <property type="entry name" value="GUANYLYL CYCLASE"/>
    <property type="match status" value="1"/>
</dbReference>
<dbReference type="GO" id="GO:0004016">
    <property type="term" value="F:adenylate cyclase activity"/>
    <property type="evidence" value="ECO:0007669"/>
    <property type="project" value="TreeGrafter"/>
</dbReference>
<dbReference type="GO" id="GO:0000166">
    <property type="term" value="F:nucleotide binding"/>
    <property type="evidence" value="ECO:0007669"/>
    <property type="project" value="UniProtKB-KW"/>
</dbReference>
<reference evidence="11" key="1">
    <citation type="submission" date="2023-08" db="EMBL/GenBank/DDBJ databases">
        <authorList>
            <person name="Audoor S."/>
            <person name="Bilcke G."/>
        </authorList>
    </citation>
    <scope>NUCLEOTIDE SEQUENCE</scope>
</reference>
<comment type="caution">
    <text evidence="11">The sequence shown here is derived from an EMBL/GenBank/DDBJ whole genome shotgun (WGS) entry which is preliminary data.</text>
</comment>
<dbReference type="InterPro" id="IPR003607">
    <property type="entry name" value="HD/PDEase_dom"/>
</dbReference>
<evidence type="ECO:0000256" key="1">
    <source>
        <dbReference type="ARBA" id="ARBA00004370"/>
    </source>
</evidence>
<dbReference type="InterPro" id="IPR029787">
    <property type="entry name" value="Nucleotide_cyclase"/>
</dbReference>
<feature type="domain" description="PDEase" evidence="10">
    <location>
        <begin position="784"/>
        <end position="1015"/>
    </location>
</feature>
<dbReference type="CDD" id="cd07302">
    <property type="entry name" value="CHD"/>
    <property type="match status" value="1"/>
</dbReference>
<dbReference type="GO" id="GO:0004114">
    <property type="term" value="F:3',5'-cyclic-nucleotide phosphodiesterase activity"/>
    <property type="evidence" value="ECO:0007669"/>
    <property type="project" value="InterPro"/>
</dbReference>
<sequence length="1169" mass="130557">MADRSVYSASAHSPSHDFTTYNGAMYDNGSAGGDTPDADSMPRSQTKLYERPEEVKREDDFVFKAKIMVSLVLFLAVAAVAIIAYLLVSQQEHEEFENQFNGRASEIVAVVGQSMENLFRTLDSSSVMISSEASIQNATWPFVTIEHWSSKMSRVAPLWGLGGSILAFAPVVQKEMINDWTIYAEQKAPAWYQASIDHEDSNATVEDFIMHTIPYVHNYGLDLSQPTEIDHDGPVLPIWQTYPLRRGAILSEINDLPTNYDLSVGFHGETQLIAAANASLSPVVAFPSLHTSVATKRMFAQSTIVQPIFSEVDAKAEDAKVVAVLSWQIDWSAVLSNLVDQEFAGILAVIRSSCQTTDLEERIESISYRINGPRTIMLSDNDVHEVEFDEMEVSETLVDFDADESELSAGECIPKVTLHLYPTKDFQFRYVTQSALFSSAVVVLIFCFTTIVFLIYDFAVKQRQRVVMDRIMRQDLIVSDVFPSAIRDRLYTKRIHENDDEFMSEEMPSMDFRTSAIIGKAPLADLFPNTSVIFADIVGFTAWSSAREPSQVFVLLETLYSAFDKIAYRQGVFKVETVGDCYVAAAGIPEPNEEHAVIASRFARSCLRAMKDITVQLEVSLGPDTSELDLRIGIHSGQVTAGVLRGERSRFQLFGDTMNTAARMEHTGERGRIQITQATADLLKEAGMGKWTVPRSNTIFVKGKGQMQTYWMKTSKPSISKKKSTLTVQSDIPLTIDETVETEASSDTQSVESEDTESPGDEFHLNLDAAVGEMSKIDRLVEWNVETMSSLLQQVIASRGGALQPIDSLLSIEAVVGHGRTVLEEFEPIVHLKHFDAKELSGRLDPDTIDIGEAARSQLRKFLSTIASLYQNNSFHNFEHASHVTASVKKLLSRIVKVGESNGLGSKSSVDLVDVAGHSYGIASDPLTQCAVVFSAIIHDVDHPGVPNSQLVKENDRNAQIYKNKSVAEQNSVELAWQIFMQDEYKDLRACFYQTEEDLRRFRQLVVNTVMATDIVDKELQALRKKRWDAAFSGTFLYEPDDVSVDRKATIVIEHLIQASDVSHTMQHWHIYKTWNEKFFMECYGAFKAGRADSDPSINWYKGEIGFFDFYVIPLAKKLDECGVFGVSSDEYLNYAKGNREEWLFAGTRAPEGVLFGPAIDTWSPLEAK</sequence>
<dbReference type="SMART" id="SM00471">
    <property type="entry name" value="HDc"/>
    <property type="match status" value="1"/>
</dbReference>
<keyword evidence="2 8" id="KW-0812">Transmembrane</keyword>
<proteinExistence type="predicted"/>
<dbReference type="InterPro" id="IPR001054">
    <property type="entry name" value="A/G_cyclase"/>
</dbReference>
<dbReference type="AlphaFoldDB" id="A0AAD2JKE7"/>